<organism evidence="2 3">
    <name type="scientific">Paramecium pentaurelia</name>
    <dbReference type="NCBI Taxonomy" id="43138"/>
    <lineage>
        <taxon>Eukaryota</taxon>
        <taxon>Sar</taxon>
        <taxon>Alveolata</taxon>
        <taxon>Ciliophora</taxon>
        <taxon>Intramacronucleata</taxon>
        <taxon>Oligohymenophorea</taxon>
        <taxon>Peniculida</taxon>
        <taxon>Parameciidae</taxon>
        <taxon>Paramecium</taxon>
    </lineage>
</organism>
<feature type="chain" id="PRO_5035827973" description="Transmembrane protein" evidence="1">
    <location>
        <begin position="18"/>
        <end position="564"/>
    </location>
</feature>
<dbReference type="Proteomes" id="UP000689195">
    <property type="component" value="Unassembled WGS sequence"/>
</dbReference>
<dbReference type="OrthoDB" id="10413893at2759"/>
<gene>
    <name evidence="2" type="ORF">PPENT_87.1.T0950156</name>
</gene>
<keyword evidence="1" id="KW-0732">Signal</keyword>
<proteinExistence type="predicted"/>
<dbReference type="EMBL" id="CAJJDO010000095">
    <property type="protein sequence ID" value="CAD8190149.1"/>
    <property type="molecule type" value="Genomic_DNA"/>
</dbReference>
<evidence type="ECO:0000313" key="3">
    <source>
        <dbReference type="Proteomes" id="UP000689195"/>
    </source>
</evidence>
<accession>A0A8S1WPL4</accession>
<evidence type="ECO:0008006" key="4">
    <source>
        <dbReference type="Google" id="ProtNLM"/>
    </source>
</evidence>
<dbReference type="AlphaFoldDB" id="A0A8S1WPL4"/>
<feature type="signal peptide" evidence="1">
    <location>
        <begin position="1"/>
        <end position="17"/>
    </location>
</feature>
<sequence length="564" mass="68291">MYLIFIIELFLIQRSNSNTCQNISISPNQFYYSYYSNLLILEANDENFSNVQSINMEIVKKSFAIPFHQNLIAIQIINPFQMKNKIQDKLICQLFKVDEYSINCIESHSIFFDEKDEFKLVIQIQTQNMSQDYCDYMHFDETKQIFILLCHNYPMFKIYEVNIHNETSLLQQLNLTIQFQEKCKRAQYKLNDQTIIIAFHKCNHWMILLTDQSNKQIQILFDYQYILMKDVLMDFYILNEIQFCETTSTIFLYFIEQNRYASIQITRSKINIQQYFIYIASNLIQKLIINSKCSLTIPIIYNQEYSENTTNVKKSEFVLQNLYDFNDINYIQSYLFLKRNTELIVDITKYINQTYQIETTPLIFLEQLNLFYQINPTNKIIQFYRISSLKKILKPREKYIFLIDEEQQLIGNTDNIQCKKIDYKDKDLNNIFDIETTFNCKMKFNCKIEIIQQNSLQLFNFDFLKNRTNYLSIGIKRMIINKNTCIIKNLKYKFYYKIYDLFTFDQDHIIYEIDNYLFVYNCQRKRVLLQIVLLSQQVYDYFKYQYRQVSFLQNLNDLLIQNKV</sequence>
<keyword evidence="3" id="KW-1185">Reference proteome</keyword>
<name>A0A8S1WPL4_9CILI</name>
<comment type="caution">
    <text evidence="2">The sequence shown here is derived from an EMBL/GenBank/DDBJ whole genome shotgun (WGS) entry which is preliminary data.</text>
</comment>
<protein>
    <recommendedName>
        <fullName evidence="4">Transmembrane protein</fullName>
    </recommendedName>
</protein>
<evidence type="ECO:0000313" key="2">
    <source>
        <dbReference type="EMBL" id="CAD8190149.1"/>
    </source>
</evidence>
<reference evidence="2" key="1">
    <citation type="submission" date="2021-01" db="EMBL/GenBank/DDBJ databases">
        <authorList>
            <consortium name="Genoscope - CEA"/>
            <person name="William W."/>
        </authorList>
    </citation>
    <scope>NUCLEOTIDE SEQUENCE</scope>
</reference>
<evidence type="ECO:0000256" key="1">
    <source>
        <dbReference type="SAM" id="SignalP"/>
    </source>
</evidence>